<keyword evidence="4" id="KW-1185">Reference proteome</keyword>
<evidence type="ECO:0000256" key="1">
    <source>
        <dbReference type="ARBA" id="ARBA00022801"/>
    </source>
</evidence>
<name>A0AAD1XDB0_EUPCR</name>
<dbReference type="PANTHER" id="PTHR28583">
    <property type="entry name" value="ACID AMIDASE"/>
    <property type="match status" value="1"/>
</dbReference>
<reference evidence="3" key="1">
    <citation type="submission" date="2023-07" db="EMBL/GenBank/DDBJ databases">
        <authorList>
            <consortium name="AG Swart"/>
            <person name="Singh M."/>
            <person name="Singh A."/>
            <person name="Seah K."/>
            <person name="Emmerich C."/>
        </authorList>
    </citation>
    <scope>NUCLEOTIDE SEQUENCE</scope>
    <source>
        <strain evidence="3">DP1</strain>
    </source>
</reference>
<sequence>MIAQAELINLEGIRETFISRTMKEQEMISGGGPKSLKIPKFEIDLEEDPYTRWSEPTIYFKEQIIKLHETIISFVPWSIRSIFWMVTKYMEVFSPKTTGLGELNHQLFREFEGVSDITGIPLADVLTANFVYELFAHCTSIVAIDKTDSIVHARNLDYPIYESMRNDTFDIDFVKNGELVFKGAGTGGSTNSYTIMKPGAFAVSINARYHNDLPGLANSLSRWFMESYNPGSLLIYVGEHANTFEEAKDMLMNMPITSICYFTLSGVEIDEGVVITRDRTGAKDLWPINPNSQSDWAIYQTNYDHWENAPERDNKRAATVKEGLVEIGRDKMTVSKILKRILQKPPVLQYDTIFAVTMSAKKNLFKIHAYI</sequence>
<proteinExistence type="predicted"/>
<evidence type="ECO:0000313" key="4">
    <source>
        <dbReference type="Proteomes" id="UP001295684"/>
    </source>
</evidence>
<dbReference type="EMBL" id="CAMPGE010013331">
    <property type="protein sequence ID" value="CAI2372069.1"/>
    <property type="molecule type" value="Genomic_DNA"/>
</dbReference>
<comment type="caution">
    <text evidence="3">The sequence shown here is derived from an EMBL/GenBank/DDBJ whole genome shotgun (WGS) entry which is preliminary data.</text>
</comment>
<organism evidence="3 4">
    <name type="scientific">Euplotes crassus</name>
    <dbReference type="NCBI Taxonomy" id="5936"/>
    <lineage>
        <taxon>Eukaryota</taxon>
        <taxon>Sar</taxon>
        <taxon>Alveolata</taxon>
        <taxon>Ciliophora</taxon>
        <taxon>Intramacronucleata</taxon>
        <taxon>Spirotrichea</taxon>
        <taxon>Hypotrichia</taxon>
        <taxon>Euplotida</taxon>
        <taxon>Euplotidae</taxon>
        <taxon>Moneuplotes</taxon>
    </lineage>
</organism>
<dbReference type="Pfam" id="PF02275">
    <property type="entry name" value="CBAH"/>
    <property type="match status" value="1"/>
</dbReference>
<dbReference type="PANTHER" id="PTHR28583:SF4">
    <property type="entry name" value="N-ACYLETHANOLAMINE-HYDROLYZING ACID AMIDASE"/>
    <property type="match status" value="1"/>
</dbReference>
<dbReference type="InterPro" id="IPR029132">
    <property type="entry name" value="CBAH/NAAA_C"/>
</dbReference>
<feature type="domain" description="Choloylglycine hydrolase/NAAA C-terminal" evidence="2">
    <location>
        <begin position="138"/>
        <end position="309"/>
    </location>
</feature>
<dbReference type="GO" id="GO:0016810">
    <property type="term" value="F:hydrolase activity, acting on carbon-nitrogen (but not peptide) bonds"/>
    <property type="evidence" value="ECO:0007669"/>
    <property type="project" value="TreeGrafter"/>
</dbReference>
<gene>
    <name evidence="3" type="ORF">ECRASSUSDP1_LOCUS13396</name>
</gene>
<evidence type="ECO:0000313" key="3">
    <source>
        <dbReference type="EMBL" id="CAI2372069.1"/>
    </source>
</evidence>
<dbReference type="Proteomes" id="UP001295684">
    <property type="component" value="Unassembled WGS sequence"/>
</dbReference>
<protein>
    <recommendedName>
        <fullName evidence="2">Choloylglycine hydrolase/NAAA C-terminal domain-containing protein</fullName>
    </recommendedName>
</protein>
<dbReference type="AlphaFoldDB" id="A0AAD1XDB0"/>
<evidence type="ECO:0000259" key="2">
    <source>
        <dbReference type="Pfam" id="PF02275"/>
    </source>
</evidence>
<keyword evidence="1" id="KW-0378">Hydrolase</keyword>
<accession>A0AAD1XDB0</accession>